<feature type="domain" description="UspA" evidence="2">
    <location>
        <begin position="159"/>
        <end position="296"/>
    </location>
</feature>
<dbReference type="Gene3D" id="3.40.50.620">
    <property type="entry name" value="HUPs"/>
    <property type="match status" value="2"/>
</dbReference>
<dbReference type="PANTHER" id="PTHR31964:SF113">
    <property type="entry name" value="USPA DOMAIN-CONTAINING PROTEIN"/>
    <property type="match status" value="1"/>
</dbReference>
<dbReference type="PRINTS" id="PR01438">
    <property type="entry name" value="UNVRSLSTRESS"/>
</dbReference>
<comment type="similarity">
    <text evidence="1">Belongs to the universal stress protein A family.</text>
</comment>
<sequence>MTIKPAAPIVVGVDGSPESLRALHWATEEARLRRRPLRIVHAFLWPLLRVPLGPSPSGPATGGLQHAAEQILSTAADRAREGAAALDISTDMPVRAPAPALIEASRDAALVVVGNRGIGGFTGLLVGSVGVQVAAHAACPVVVVRDGAADRGSGAFAGQVVVGVDGSELSRLAVGFAFEQASRRGLGVVAVHAFQWPQPTQPGDMLPLVYDVDELRSEETRLLAETLAGWSEKYPDVPVQPRVVQGHPAAVLVRESAGAALTVVGARGRGGFTGLLLGSVSQAVLHHAPCPVAIVRAH</sequence>
<evidence type="ECO:0000313" key="4">
    <source>
        <dbReference type="Proteomes" id="UP000306145"/>
    </source>
</evidence>
<accession>A0A5C4QYI2</accession>
<dbReference type="RefSeq" id="WP_139582866.1">
    <property type="nucleotide sequence ID" value="NZ_VDFY01000086.1"/>
</dbReference>
<feature type="domain" description="UspA" evidence="2">
    <location>
        <begin position="8"/>
        <end position="145"/>
    </location>
</feature>
<dbReference type="InterPro" id="IPR006015">
    <property type="entry name" value="Universal_stress_UspA"/>
</dbReference>
<dbReference type="InterPro" id="IPR006016">
    <property type="entry name" value="UspA"/>
</dbReference>
<dbReference type="SUPFAM" id="SSF52402">
    <property type="entry name" value="Adenine nucleotide alpha hydrolases-like"/>
    <property type="match status" value="2"/>
</dbReference>
<proteinExistence type="inferred from homology"/>
<gene>
    <name evidence="3" type="ORF">FHG89_03980</name>
</gene>
<reference evidence="3 4" key="1">
    <citation type="submission" date="2019-06" db="EMBL/GenBank/DDBJ databases">
        <title>Micromonospora ordensis sp. nov., isolated from deep marine sediment.</title>
        <authorList>
            <person name="Veyisoglu A."/>
            <person name="Carro L."/>
            <person name="Klenk H.-P."/>
            <person name="Sahin N."/>
        </authorList>
    </citation>
    <scope>NUCLEOTIDE SEQUENCE [LARGE SCALE GENOMIC DNA]</scope>
    <source>
        <strain evidence="3 4">S2509</strain>
    </source>
</reference>
<dbReference type="Proteomes" id="UP000306145">
    <property type="component" value="Unassembled WGS sequence"/>
</dbReference>
<evidence type="ECO:0000256" key="1">
    <source>
        <dbReference type="ARBA" id="ARBA00008791"/>
    </source>
</evidence>
<dbReference type="AlphaFoldDB" id="A0A5C4QYI2"/>
<evidence type="ECO:0000259" key="2">
    <source>
        <dbReference type="Pfam" id="PF00582"/>
    </source>
</evidence>
<protein>
    <submittedName>
        <fullName evidence="3">Universal stress protein</fullName>
    </submittedName>
</protein>
<organism evidence="3 4">
    <name type="scientific">Micromonospora orduensis</name>
    <dbReference type="NCBI Taxonomy" id="1420891"/>
    <lineage>
        <taxon>Bacteria</taxon>
        <taxon>Bacillati</taxon>
        <taxon>Actinomycetota</taxon>
        <taxon>Actinomycetes</taxon>
        <taxon>Micromonosporales</taxon>
        <taxon>Micromonosporaceae</taxon>
        <taxon>Micromonospora</taxon>
    </lineage>
</organism>
<dbReference type="EMBL" id="VDFY01000086">
    <property type="protein sequence ID" value="TNH31128.1"/>
    <property type="molecule type" value="Genomic_DNA"/>
</dbReference>
<dbReference type="Pfam" id="PF00582">
    <property type="entry name" value="Usp"/>
    <property type="match status" value="2"/>
</dbReference>
<dbReference type="PANTHER" id="PTHR31964">
    <property type="entry name" value="ADENINE NUCLEOTIDE ALPHA HYDROLASES-LIKE SUPERFAMILY PROTEIN"/>
    <property type="match status" value="1"/>
</dbReference>
<comment type="caution">
    <text evidence="3">The sequence shown here is derived from an EMBL/GenBank/DDBJ whole genome shotgun (WGS) entry which is preliminary data.</text>
</comment>
<dbReference type="OrthoDB" id="3174546at2"/>
<name>A0A5C4QYI2_9ACTN</name>
<evidence type="ECO:0000313" key="3">
    <source>
        <dbReference type="EMBL" id="TNH31128.1"/>
    </source>
</evidence>
<dbReference type="InterPro" id="IPR014729">
    <property type="entry name" value="Rossmann-like_a/b/a_fold"/>
</dbReference>
<keyword evidence="4" id="KW-1185">Reference proteome</keyword>